<evidence type="ECO:0000256" key="4">
    <source>
        <dbReference type="ARBA" id="ARBA00013244"/>
    </source>
</evidence>
<evidence type="ECO:0000256" key="9">
    <source>
        <dbReference type="ARBA" id="ARBA00023315"/>
    </source>
</evidence>
<comment type="similarity">
    <text evidence="3">Belongs to the long-chain O-acyltransferase family.</text>
</comment>
<organism evidence="14 15">
    <name type="scientific">Pseudomonas pohangensis</name>
    <dbReference type="NCBI Taxonomy" id="364197"/>
    <lineage>
        <taxon>Bacteria</taxon>
        <taxon>Pseudomonadati</taxon>
        <taxon>Pseudomonadota</taxon>
        <taxon>Gammaproteobacteria</taxon>
        <taxon>Pseudomonadales</taxon>
        <taxon>Pseudomonadaceae</taxon>
        <taxon>Pseudomonas</taxon>
    </lineage>
</organism>
<comment type="pathway">
    <text evidence="1">Glycerolipid metabolism; triacylglycerol biosynthesis.</text>
</comment>
<dbReference type="GO" id="GO:0006071">
    <property type="term" value="P:glycerol metabolic process"/>
    <property type="evidence" value="ECO:0007669"/>
    <property type="project" value="UniProtKB-KW"/>
</dbReference>
<dbReference type="SUPFAM" id="SSF52777">
    <property type="entry name" value="CoA-dependent acyltransferases"/>
    <property type="match status" value="1"/>
</dbReference>
<dbReference type="EMBL" id="LT629785">
    <property type="protein sequence ID" value="SDU02310.1"/>
    <property type="molecule type" value="Genomic_DNA"/>
</dbReference>
<keyword evidence="8" id="KW-0443">Lipid metabolism</keyword>
<keyword evidence="9 14" id="KW-0012">Acyltransferase</keyword>
<evidence type="ECO:0000259" key="13">
    <source>
        <dbReference type="Pfam" id="PF06974"/>
    </source>
</evidence>
<dbReference type="AlphaFoldDB" id="A0A1H2F4K7"/>
<dbReference type="UniPathway" id="UPA00282"/>
<evidence type="ECO:0000256" key="1">
    <source>
        <dbReference type="ARBA" id="ARBA00004771"/>
    </source>
</evidence>
<dbReference type="GO" id="GO:0019432">
    <property type="term" value="P:triglyceride biosynthetic process"/>
    <property type="evidence" value="ECO:0007669"/>
    <property type="project" value="UniProtKB-UniPathway"/>
</dbReference>
<evidence type="ECO:0000256" key="7">
    <source>
        <dbReference type="ARBA" id="ARBA00022798"/>
    </source>
</evidence>
<name>A0A1H2F4K7_9PSED</name>
<protein>
    <recommendedName>
        <fullName evidence="4">diacylglycerol O-acyltransferase</fullName>
        <ecNumber evidence="4">2.3.1.20</ecNumber>
    </recommendedName>
</protein>
<dbReference type="STRING" id="364197.SAMN05216296_1320"/>
<dbReference type="PANTHER" id="PTHR31650:SF1">
    <property type="entry name" value="WAX ESTER SYNTHASE_DIACYLGLYCEROL ACYLTRANSFERASE 4-RELATED"/>
    <property type="match status" value="1"/>
</dbReference>
<dbReference type="InterPro" id="IPR004255">
    <property type="entry name" value="O-acyltransferase_WSD1_N"/>
</dbReference>
<dbReference type="RefSeq" id="WP_157718810.1">
    <property type="nucleotide sequence ID" value="NZ_LT629785.1"/>
</dbReference>
<proteinExistence type="inferred from homology"/>
<comment type="pathway">
    <text evidence="2">Lipid metabolism.</text>
</comment>
<dbReference type="GO" id="GO:0071731">
    <property type="term" value="P:response to nitric oxide"/>
    <property type="evidence" value="ECO:0007669"/>
    <property type="project" value="TreeGrafter"/>
</dbReference>
<keyword evidence="6 14" id="KW-0808">Transferase</keyword>
<evidence type="ECO:0000256" key="6">
    <source>
        <dbReference type="ARBA" id="ARBA00022679"/>
    </source>
</evidence>
<dbReference type="Pfam" id="PF03007">
    <property type="entry name" value="WS_DGAT_cat"/>
    <property type="match status" value="1"/>
</dbReference>
<gene>
    <name evidence="14" type="ORF">SAMN05216296_1320</name>
</gene>
<dbReference type="Proteomes" id="UP000243232">
    <property type="component" value="Chromosome I"/>
</dbReference>
<reference evidence="15" key="1">
    <citation type="submission" date="2016-10" db="EMBL/GenBank/DDBJ databases">
        <authorList>
            <person name="Varghese N."/>
            <person name="Submissions S."/>
        </authorList>
    </citation>
    <scope>NUCLEOTIDE SEQUENCE [LARGE SCALE GENOMIC DNA]</scope>
    <source>
        <strain evidence="15">DSM 17875</strain>
    </source>
</reference>
<keyword evidence="5" id="KW-0444">Lipid biosynthesis</keyword>
<evidence type="ECO:0000256" key="5">
    <source>
        <dbReference type="ARBA" id="ARBA00022516"/>
    </source>
</evidence>
<feature type="region of interest" description="Disordered" evidence="11">
    <location>
        <begin position="479"/>
        <end position="540"/>
    </location>
</feature>
<dbReference type="InterPro" id="IPR014292">
    <property type="entry name" value="Acyl_transf_WS/DGAT"/>
</dbReference>
<dbReference type="InterPro" id="IPR045034">
    <property type="entry name" value="O-acyltransferase_WSD1-like"/>
</dbReference>
<dbReference type="PANTHER" id="PTHR31650">
    <property type="entry name" value="O-ACYLTRANSFERASE (WSD1-LIKE) FAMILY PROTEIN"/>
    <property type="match status" value="1"/>
</dbReference>
<accession>A0A1H2F4K7</accession>
<evidence type="ECO:0000256" key="2">
    <source>
        <dbReference type="ARBA" id="ARBA00005189"/>
    </source>
</evidence>
<sequence length="540" mass="58822">MKQLSGSDNIFLFQEQKNVFNHVASLMIFDVSTAPEGRVRFKDILKHFDDRMYLHPIFRQRLANAPFGIDRPYWVADKDIDVEYHIRHIALPEPGDWRQLMIQVARLHSRPLDRSRPLWEAYIIEGLDNIPKLPKGSFAMFMKFHHASVDGMAGLHLASQLLSLSPTTAAPSSEQRTVYVDRDPSSVEFVSRAVSNGISRVLQAGKLSARLASKVVEIGSEQLMSQKGSSNPDEQLSFPKAPPTRFDTEVSAHRVFDGFGMPLSRIKRVREKVPGATLNDIFLAVAGGAVRKYLKAKKELPEESLLALMPMTLRTDASAGGNSIGAATVRVCSDIEDPLERLQAAHHAAKAGKFQAEKLGLDLFSKLLDTVPSFVGDFLTRKMLLQSLNMTVSNVRGPDVAMYLAGAKAMCLYPVSIPTNGAGLNLTGVSYNRVMWLSMVSCREMVPDPAFFIACMQEAWDELLAAADALPVIPPAKAKPAAKAASTRKPTARVAAAKKTAAAKPATAKTAATKTATAKPAAKAAVRKPAAAKKPVTQSK</sequence>
<evidence type="ECO:0000256" key="11">
    <source>
        <dbReference type="SAM" id="MobiDB-lite"/>
    </source>
</evidence>
<keyword evidence="7" id="KW-0319">Glycerol metabolism</keyword>
<feature type="domain" description="O-acyltransferase WSD1 C-terminal" evidence="13">
    <location>
        <begin position="321"/>
        <end position="463"/>
    </location>
</feature>
<dbReference type="GO" id="GO:0051701">
    <property type="term" value="P:biological process involved in interaction with host"/>
    <property type="evidence" value="ECO:0007669"/>
    <property type="project" value="TreeGrafter"/>
</dbReference>
<comment type="catalytic activity">
    <reaction evidence="10">
        <text>an acyl-CoA + a 1,2-diacyl-sn-glycerol = a triacyl-sn-glycerol + CoA</text>
        <dbReference type="Rhea" id="RHEA:10868"/>
        <dbReference type="ChEBI" id="CHEBI:17815"/>
        <dbReference type="ChEBI" id="CHEBI:57287"/>
        <dbReference type="ChEBI" id="CHEBI:58342"/>
        <dbReference type="ChEBI" id="CHEBI:64615"/>
        <dbReference type="EC" id="2.3.1.20"/>
    </reaction>
</comment>
<evidence type="ECO:0000259" key="12">
    <source>
        <dbReference type="Pfam" id="PF03007"/>
    </source>
</evidence>
<dbReference type="OrthoDB" id="9810950at2"/>
<evidence type="ECO:0000256" key="3">
    <source>
        <dbReference type="ARBA" id="ARBA00009587"/>
    </source>
</evidence>
<evidence type="ECO:0000313" key="14">
    <source>
        <dbReference type="EMBL" id="SDU02310.1"/>
    </source>
</evidence>
<dbReference type="GO" id="GO:0004144">
    <property type="term" value="F:diacylglycerol O-acyltransferase activity"/>
    <property type="evidence" value="ECO:0007669"/>
    <property type="project" value="UniProtKB-EC"/>
</dbReference>
<dbReference type="GO" id="GO:0005886">
    <property type="term" value="C:plasma membrane"/>
    <property type="evidence" value="ECO:0007669"/>
    <property type="project" value="TreeGrafter"/>
</dbReference>
<dbReference type="GO" id="GO:0001666">
    <property type="term" value="P:response to hypoxia"/>
    <property type="evidence" value="ECO:0007669"/>
    <property type="project" value="TreeGrafter"/>
</dbReference>
<evidence type="ECO:0000256" key="10">
    <source>
        <dbReference type="ARBA" id="ARBA00048109"/>
    </source>
</evidence>
<dbReference type="Pfam" id="PF06974">
    <property type="entry name" value="WS_DGAT_C"/>
    <property type="match status" value="1"/>
</dbReference>
<evidence type="ECO:0000256" key="8">
    <source>
        <dbReference type="ARBA" id="ARBA00023098"/>
    </source>
</evidence>
<dbReference type="InterPro" id="IPR009721">
    <property type="entry name" value="O-acyltransferase_WSD1_C"/>
</dbReference>
<evidence type="ECO:0000313" key="15">
    <source>
        <dbReference type="Proteomes" id="UP000243232"/>
    </source>
</evidence>
<dbReference type="EC" id="2.3.1.20" evidence="4"/>
<dbReference type="NCBIfam" id="TIGR02946">
    <property type="entry name" value="acyl_WS_DGAT"/>
    <property type="match status" value="1"/>
</dbReference>
<feature type="domain" description="O-acyltransferase WSD1-like N-terminal" evidence="12">
    <location>
        <begin position="4"/>
        <end position="281"/>
    </location>
</feature>
<keyword evidence="15" id="KW-1185">Reference proteome</keyword>